<dbReference type="EC" id="3.1.4.-" evidence="1"/>
<evidence type="ECO:0000259" key="2">
    <source>
        <dbReference type="Pfam" id="PF12850"/>
    </source>
</evidence>
<keyword evidence="1" id="KW-0479">Metal-binding</keyword>
<proteinExistence type="inferred from homology"/>
<dbReference type="GO" id="GO:0046872">
    <property type="term" value="F:metal ion binding"/>
    <property type="evidence" value="ECO:0007669"/>
    <property type="project" value="UniProtKB-KW"/>
</dbReference>
<dbReference type="AlphaFoldDB" id="M0M301"/>
<dbReference type="InterPro" id="IPR024654">
    <property type="entry name" value="Calcineurin-like_PHP_lpxH"/>
</dbReference>
<dbReference type="InterPro" id="IPR000979">
    <property type="entry name" value="Phosphodiesterase_MJ0936/Vps29"/>
</dbReference>
<dbReference type="CDD" id="cd00841">
    <property type="entry name" value="MPP_YfcE"/>
    <property type="match status" value="1"/>
</dbReference>
<comment type="cofactor">
    <cofactor evidence="1">
        <name>a divalent metal cation</name>
        <dbReference type="ChEBI" id="CHEBI:60240"/>
    </cofactor>
</comment>
<dbReference type="Proteomes" id="UP000011566">
    <property type="component" value="Unassembled WGS sequence"/>
</dbReference>
<dbReference type="eggNOG" id="arCOG01141">
    <property type="taxonomic scope" value="Archaea"/>
</dbReference>
<accession>M0M301</accession>
<dbReference type="PATRIC" id="fig|1132509.6.peg.1371"/>
<evidence type="ECO:0000313" key="3">
    <source>
        <dbReference type="EMBL" id="EMA39783.1"/>
    </source>
</evidence>
<dbReference type="InterPro" id="IPR029052">
    <property type="entry name" value="Metallo-depent_PP-like"/>
</dbReference>
<feature type="domain" description="Calcineurin-like phosphoesterase" evidence="2">
    <location>
        <begin position="2"/>
        <end position="146"/>
    </location>
</feature>
<gene>
    <name evidence="3" type="ORF">C447_05987</name>
</gene>
<comment type="caution">
    <text evidence="3">The sequence shown here is derived from an EMBL/GenBank/DDBJ whole genome shotgun (WGS) entry which is preliminary data.</text>
</comment>
<evidence type="ECO:0000313" key="4">
    <source>
        <dbReference type="Proteomes" id="UP000011566"/>
    </source>
</evidence>
<dbReference type="PANTHER" id="PTHR11124">
    <property type="entry name" value="VACUOLAR SORTING PROTEIN VPS29"/>
    <property type="match status" value="1"/>
</dbReference>
<evidence type="ECO:0000256" key="1">
    <source>
        <dbReference type="RuleBase" id="RU362039"/>
    </source>
</evidence>
<dbReference type="InterPro" id="IPR041802">
    <property type="entry name" value="MPP_YfcE"/>
</dbReference>
<name>M0M301_9EURY</name>
<dbReference type="SUPFAM" id="SSF56300">
    <property type="entry name" value="Metallo-dependent phosphatases"/>
    <property type="match status" value="1"/>
</dbReference>
<dbReference type="OrthoDB" id="19174at2157"/>
<dbReference type="Gene3D" id="3.60.21.10">
    <property type="match status" value="1"/>
</dbReference>
<comment type="similarity">
    <text evidence="1">Belongs to the metallophosphoesterase superfamily. YfcE family.</text>
</comment>
<keyword evidence="4" id="KW-1185">Reference proteome</keyword>
<dbReference type="NCBIfam" id="TIGR00040">
    <property type="entry name" value="yfcE"/>
    <property type="match status" value="1"/>
</dbReference>
<protein>
    <recommendedName>
        <fullName evidence="1">Phosphoesterase</fullName>
        <ecNumber evidence="1">3.1.4.-</ecNumber>
    </recommendedName>
</protein>
<organism evidence="3 4">
    <name type="scientific">Halococcus hamelinensis 100A6</name>
    <dbReference type="NCBI Taxonomy" id="1132509"/>
    <lineage>
        <taxon>Archaea</taxon>
        <taxon>Methanobacteriati</taxon>
        <taxon>Methanobacteriota</taxon>
        <taxon>Stenosarchaea group</taxon>
        <taxon>Halobacteria</taxon>
        <taxon>Halobacteriales</taxon>
        <taxon>Halococcaceae</taxon>
        <taxon>Halococcus</taxon>
    </lineage>
</organism>
<sequence length="169" mass="18739">MICVVSDTHGTDGHRLTGRTLDAVREADLTLHAGDFTTEAVLDAFEDEARDLRAVHGNNATRGVRDRLPAERVVEHEGVRIAMTHGDRHDETALSLFGREADADLVVFGHSHDPEFVEAGEIGLLNPGSHADPRWYRPGHAELDVDETGIEGRLREPDGEVFETFRLER</sequence>
<dbReference type="GO" id="GO:0016787">
    <property type="term" value="F:hydrolase activity"/>
    <property type="evidence" value="ECO:0007669"/>
    <property type="project" value="UniProtKB-UniRule"/>
</dbReference>
<dbReference type="RefSeq" id="WP_007691853.1">
    <property type="nucleotide sequence ID" value="NZ_AJRK01000358.1"/>
</dbReference>
<reference evidence="3 4" key="1">
    <citation type="journal article" date="2014" name="PLoS Genet.">
        <title>Phylogenetically driven sequencing of extremely halophilic archaea reveals strategies for static and dynamic osmo-response.</title>
        <authorList>
            <person name="Becker E.A."/>
            <person name="Seitzer P.M."/>
            <person name="Tritt A."/>
            <person name="Larsen D."/>
            <person name="Krusor M."/>
            <person name="Yao A.I."/>
            <person name="Wu D."/>
            <person name="Madern D."/>
            <person name="Eisen J.A."/>
            <person name="Darling A.E."/>
            <person name="Facciotti M.T."/>
        </authorList>
    </citation>
    <scope>NUCLEOTIDE SEQUENCE [LARGE SCALE GENOMIC DNA]</scope>
    <source>
        <strain evidence="3 4">100A6</strain>
    </source>
</reference>
<dbReference type="Pfam" id="PF12850">
    <property type="entry name" value="Metallophos_2"/>
    <property type="match status" value="1"/>
</dbReference>
<dbReference type="EMBL" id="AOMB01000015">
    <property type="protein sequence ID" value="EMA39783.1"/>
    <property type="molecule type" value="Genomic_DNA"/>
</dbReference>